<dbReference type="OrthoDB" id="6100743at2759"/>
<keyword evidence="1" id="KW-1133">Transmembrane helix</keyword>
<accession>A0A2T7P431</accession>
<reference evidence="2 3" key="1">
    <citation type="submission" date="2018-04" db="EMBL/GenBank/DDBJ databases">
        <title>The genome of golden apple snail Pomacea canaliculata provides insight into stress tolerance and invasive adaptation.</title>
        <authorList>
            <person name="Liu C."/>
            <person name="Liu B."/>
            <person name="Ren Y."/>
            <person name="Zhang Y."/>
            <person name="Wang H."/>
            <person name="Li S."/>
            <person name="Jiang F."/>
            <person name="Yin L."/>
            <person name="Zhang G."/>
            <person name="Qian W."/>
            <person name="Fan W."/>
        </authorList>
    </citation>
    <scope>NUCLEOTIDE SEQUENCE [LARGE SCALE GENOMIC DNA]</scope>
    <source>
        <strain evidence="2">SZHN2017</strain>
        <tissue evidence="2">Muscle</tissue>
    </source>
</reference>
<feature type="transmembrane region" description="Helical" evidence="1">
    <location>
        <begin position="200"/>
        <end position="223"/>
    </location>
</feature>
<feature type="transmembrane region" description="Helical" evidence="1">
    <location>
        <begin position="142"/>
        <end position="166"/>
    </location>
</feature>
<protein>
    <recommendedName>
        <fullName evidence="4">G-protein coupled receptors family 1 profile domain-containing protein</fullName>
    </recommendedName>
</protein>
<evidence type="ECO:0000256" key="1">
    <source>
        <dbReference type="SAM" id="Phobius"/>
    </source>
</evidence>
<dbReference type="AlphaFoldDB" id="A0A2T7P431"/>
<keyword evidence="1" id="KW-0472">Membrane</keyword>
<dbReference type="SUPFAM" id="SSF81321">
    <property type="entry name" value="Family A G protein-coupled receptor-like"/>
    <property type="match status" value="1"/>
</dbReference>
<dbReference type="CDD" id="cd00637">
    <property type="entry name" value="7tm_classA_rhodopsin-like"/>
    <property type="match status" value="1"/>
</dbReference>
<dbReference type="EMBL" id="PZQS01000006">
    <property type="protein sequence ID" value="PVD28185.1"/>
    <property type="molecule type" value="Genomic_DNA"/>
</dbReference>
<keyword evidence="3" id="KW-1185">Reference proteome</keyword>
<name>A0A2T7P431_POMCA</name>
<gene>
    <name evidence="2" type="ORF">C0Q70_10771</name>
</gene>
<evidence type="ECO:0000313" key="3">
    <source>
        <dbReference type="Proteomes" id="UP000245119"/>
    </source>
</evidence>
<dbReference type="Gene3D" id="1.20.1070.10">
    <property type="entry name" value="Rhodopsin 7-helix transmembrane proteins"/>
    <property type="match status" value="1"/>
</dbReference>
<sequence length="297" mass="32829">MLFNGLQSIGTSLGDLNFDWQEIVSVMTLPMQNTSAQPAISPVSYKVPTLPTDCVVLRFTDYIPWNNPYDVTSLETEQAFQTFVTNQSRYSLVSRIFFEYKLVGFYGLAWASEVVTTVIACERCFCVMSPLRSQSVIKTKTTVAFVLTISSVLIGGFFVVGARWSVRCVYDPLTNSTSLTAFPSAFYVSHREVVDILDGVFYGLLVPGLTITIVAVTTCLTTFKLRKMATWRQQTSSAAVGQMTRDLTLTRMLIGTSVMFLVCNIPGITARTVILVVPDLSIGGSISENTAQEQKYK</sequence>
<evidence type="ECO:0008006" key="4">
    <source>
        <dbReference type="Google" id="ProtNLM"/>
    </source>
</evidence>
<comment type="caution">
    <text evidence="2">The sequence shown here is derived from an EMBL/GenBank/DDBJ whole genome shotgun (WGS) entry which is preliminary data.</text>
</comment>
<dbReference type="Proteomes" id="UP000245119">
    <property type="component" value="Linkage Group LG6"/>
</dbReference>
<keyword evidence="1" id="KW-0812">Transmembrane</keyword>
<organism evidence="2 3">
    <name type="scientific">Pomacea canaliculata</name>
    <name type="common">Golden apple snail</name>
    <dbReference type="NCBI Taxonomy" id="400727"/>
    <lineage>
        <taxon>Eukaryota</taxon>
        <taxon>Metazoa</taxon>
        <taxon>Spiralia</taxon>
        <taxon>Lophotrochozoa</taxon>
        <taxon>Mollusca</taxon>
        <taxon>Gastropoda</taxon>
        <taxon>Caenogastropoda</taxon>
        <taxon>Architaenioglossa</taxon>
        <taxon>Ampullarioidea</taxon>
        <taxon>Ampullariidae</taxon>
        <taxon>Pomacea</taxon>
    </lineage>
</organism>
<proteinExistence type="predicted"/>
<evidence type="ECO:0000313" key="2">
    <source>
        <dbReference type="EMBL" id="PVD28185.1"/>
    </source>
</evidence>